<dbReference type="Pfam" id="PF08002">
    <property type="entry name" value="DUF1697"/>
    <property type="match status" value="1"/>
</dbReference>
<organism evidence="1 2">
    <name type="scientific">Blastococcus brunescens</name>
    <dbReference type="NCBI Taxonomy" id="1564165"/>
    <lineage>
        <taxon>Bacteria</taxon>
        <taxon>Bacillati</taxon>
        <taxon>Actinomycetota</taxon>
        <taxon>Actinomycetes</taxon>
        <taxon>Geodermatophilales</taxon>
        <taxon>Geodermatophilaceae</taxon>
        <taxon>Blastococcus</taxon>
    </lineage>
</organism>
<dbReference type="InterPro" id="IPR012545">
    <property type="entry name" value="DUF1697"/>
</dbReference>
<evidence type="ECO:0000313" key="1">
    <source>
        <dbReference type="EMBL" id="WRL63899.1"/>
    </source>
</evidence>
<protein>
    <submittedName>
        <fullName evidence="1">DUF1697 domain-containing protein</fullName>
    </submittedName>
</protein>
<dbReference type="SUPFAM" id="SSF160379">
    <property type="entry name" value="SP0830-like"/>
    <property type="match status" value="1"/>
</dbReference>
<dbReference type="EMBL" id="CP141261">
    <property type="protein sequence ID" value="WRL63899.1"/>
    <property type="molecule type" value="Genomic_DNA"/>
</dbReference>
<sequence>MSRSTRYVALLRAINLGRARQVGMPRLRELLTSRGTPASAPTCAAATSSSTVPCRSRSWRRTWRR</sequence>
<accession>A0ABZ1AZJ6</accession>
<evidence type="ECO:0000313" key="2">
    <source>
        <dbReference type="Proteomes" id="UP001324287"/>
    </source>
</evidence>
<proteinExistence type="predicted"/>
<dbReference type="Proteomes" id="UP001324287">
    <property type="component" value="Chromosome"/>
</dbReference>
<name>A0ABZ1AZJ6_9ACTN</name>
<dbReference type="Gene3D" id="3.30.70.1280">
    <property type="entry name" value="SP0830-like domains"/>
    <property type="match status" value="1"/>
</dbReference>
<reference evidence="1 2" key="1">
    <citation type="submission" date="2023-12" db="EMBL/GenBank/DDBJ databases">
        <title>Blastococcus brunescens sp. nov., an actonobacterium isolated from sandstone collected in sahara desert.</title>
        <authorList>
            <person name="Gtari M."/>
            <person name="Ghodhbane F."/>
        </authorList>
    </citation>
    <scope>NUCLEOTIDE SEQUENCE [LARGE SCALE GENOMIC DNA]</scope>
    <source>
        <strain evidence="1 2">BMG 8361</strain>
    </source>
</reference>
<gene>
    <name evidence="1" type="ORF">U6N30_30545</name>
</gene>
<keyword evidence="2" id="KW-1185">Reference proteome</keyword>